<keyword evidence="2" id="KW-1185">Reference proteome</keyword>
<accession>A0A369TL81</accession>
<comment type="caution">
    <text evidence="1">The sequence shown here is derived from an EMBL/GenBank/DDBJ whole genome shotgun (WGS) entry which is preliminary data.</text>
</comment>
<evidence type="ECO:0000313" key="2">
    <source>
        <dbReference type="Proteomes" id="UP000253977"/>
    </source>
</evidence>
<dbReference type="EMBL" id="QPMK01000008">
    <property type="protein sequence ID" value="RDD66018.1"/>
    <property type="molecule type" value="Genomic_DNA"/>
</dbReference>
<gene>
    <name evidence="1" type="ORF">DU478_12485</name>
</gene>
<reference evidence="1 2" key="1">
    <citation type="submission" date="2018-07" db="EMBL/GenBank/DDBJ databases">
        <title>Thalassococcus profundi sp. nov., a marine bacterium isolated from deep seawater of Okinawa Trough.</title>
        <authorList>
            <person name="Yu M."/>
        </authorList>
    </citation>
    <scope>NUCLEOTIDE SEQUENCE [LARGE SCALE GENOMIC DNA]</scope>
    <source>
        <strain evidence="1 2">WRAS1</strain>
    </source>
</reference>
<dbReference type="AlphaFoldDB" id="A0A369TL81"/>
<proteinExistence type="predicted"/>
<protein>
    <submittedName>
        <fullName evidence="1">Uncharacterized protein</fullName>
    </submittedName>
</protein>
<organism evidence="1 2">
    <name type="scientific">Thalassococcus profundi</name>
    <dbReference type="NCBI Taxonomy" id="2282382"/>
    <lineage>
        <taxon>Bacteria</taxon>
        <taxon>Pseudomonadati</taxon>
        <taxon>Pseudomonadota</taxon>
        <taxon>Alphaproteobacteria</taxon>
        <taxon>Rhodobacterales</taxon>
        <taxon>Roseobacteraceae</taxon>
        <taxon>Thalassococcus</taxon>
    </lineage>
</organism>
<dbReference type="Proteomes" id="UP000253977">
    <property type="component" value="Unassembled WGS sequence"/>
</dbReference>
<name>A0A369TL81_9RHOB</name>
<evidence type="ECO:0000313" key="1">
    <source>
        <dbReference type="EMBL" id="RDD66018.1"/>
    </source>
</evidence>
<sequence>MGAIRKRGRCGACPLSQVSAGRLRPLSYDPALSVADDRVTFSFNTETAAPATRAQNGALMFRKNTLDIATIRAMKAPI</sequence>